<evidence type="ECO:0000313" key="2">
    <source>
        <dbReference type="EMBL" id="KAK8971459.1"/>
    </source>
</evidence>
<feature type="region of interest" description="Disordered" evidence="1">
    <location>
        <begin position="1"/>
        <end position="30"/>
    </location>
</feature>
<feature type="compositionally biased region" description="Acidic residues" evidence="1">
    <location>
        <begin position="11"/>
        <end position="22"/>
    </location>
</feature>
<dbReference type="Proteomes" id="UP001412067">
    <property type="component" value="Unassembled WGS sequence"/>
</dbReference>
<accession>A0ABR2N5N6</accession>
<name>A0ABR2N5N6_9ASPA</name>
<protein>
    <submittedName>
        <fullName evidence="2">Uncharacterized protein</fullName>
    </submittedName>
</protein>
<organism evidence="2 3">
    <name type="scientific">Platanthera guangdongensis</name>
    <dbReference type="NCBI Taxonomy" id="2320717"/>
    <lineage>
        <taxon>Eukaryota</taxon>
        <taxon>Viridiplantae</taxon>
        <taxon>Streptophyta</taxon>
        <taxon>Embryophyta</taxon>
        <taxon>Tracheophyta</taxon>
        <taxon>Spermatophyta</taxon>
        <taxon>Magnoliopsida</taxon>
        <taxon>Liliopsida</taxon>
        <taxon>Asparagales</taxon>
        <taxon>Orchidaceae</taxon>
        <taxon>Orchidoideae</taxon>
        <taxon>Orchideae</taxon>
        <taxon>Orchidinae</taxon>
        <taxon>Platanthera</taxon>
    </lineage>
</organism>
<reference evidence="2 3" key="1">
    <citation type="journal article" date="2022" name="Nat. Plants">
        <title>Genomes of leafy and leafless Platanthera orchids illuminate the evolution of mycoheterotrophy.</title>
        <authorList>
            <person name="Li M.H."/>
            <person name="Liu K.W."/>
            <person name="Li Z."/>
            <person name="Lu H.C."/>
            <person name="Ye Q.L."/>
            <person name="Zhang D."/>
            <person name="Wang J.Y."/>
            <person name="Li Y.F."/>
            <person name="Zhong Z.M."/>
            <person name="Liu X."/>
            <person name="Yu X."/>
            <person name="Liu D.K."/>
            <person name="Tu X.D."/>
            <person name="Liu B."/>
            <person name="Hao Y."/>
            <person name="Liao X.Y."/>
            <person name="Jiang Y.T."/>
            <person name="Sun W.H."/>
            <person name="Chen J."/>
            <person name="Chen Y.Q."/>
            <person name="Ai Y."/>
            <person name="Zhai J.W."/>
            <person name="Wu S.S."/>
            <person name="Zhou Z."/>
            <person name="Hsiao Y.Y."/>
            <person name="Wu W.L."/>
            <person name="Chen Y.Y."/>
            <person name="Lin Y.F."/>
            <person name="Hsu J.L."/>
            <person name="Li C.Y."/>
            <person name="Wang Z.W."/>
            <person name="Zhao X."/>
            <person name="Zhong W.Y."/>
            <person name="Ma X.K."/>
            <person name="Ma L."/>
            <person name="Huang J."/>
            <person name="Chen G.Z."/>
            <person name="Huang M.Z."/>
            <person name="Huang L."/>
            <person name="Peng D.H."/>
            <person name="Luo Y.B."/>
            <person name="Zou S.Q."/>
            <person name="Chen S.P."/>
            <person name="Lan S."/>
            <person name="Tsai W.C."/>
            <person name="Van de Peer Y."/>
            <person name="Liu Z.J."/>
        </authorList>
    </citation>
    <scope>NUCLEOTIDE SEQUENCE [LARGE SCALE GENOMIC DNA]</scope>
    <source>
        <strain evidence="2">Lor288</strain>
    </source>
</reference>
<evidence type="ECO:0000313" key="3">
    <source>
        <dbReference type="Proteomes" id="UP001412067"/>
    </source>
</evidence>
<comment type="caution">
    <text evidence="2">The sequence shown here is derived from an EMBL/GenBank/DDBJ whole genome shotgun (WGS) entry which is preliminary data.</text>
</comment>
<proteinExistence type="predicted"/>
<evidence type="ECO:0000256" key="1">
    <source>
        <dbReference type="SAM" id="MobiDB-lite"/>
    </source>
</evidence>
<keyword evidence="3" id="KW-1185">Reference proteome</keyword>
<dbReference type="EMBL" id="JBBWWR010000001">
    <property type="protein sequence ID" value="KAK8971459.1"/>
    <property type="molecule type" value="Genomic_DNA"/>
</dbReference>
<gene>
    <name evidence="2" type="ORF">KSP40_PGU022411</name>
</gene>
<sequence length="66" mass="7629">MKQHRGRAVEEEMEVEEDENDNGDGKLVSFEGGEHLTLDDVLPPVRFWRGRTMELCTKRSWPIVAT</sequence>